<evidence type="ECO:0000259" key="4">
    <source>
        <dbReference type="SMART" id="SM00822"/>
    </source>
</evidence>
<dbReference type="InterPro" id="IPR036291">
    <property type="entry name" value="NAD(P)-bd_dom_sf"/>
</dbReference>
<dbReference type="SUPFAM" id="SSF51735">
    <property type="entry name" value="NAD(P)-binding Rossmann-fold domains"/>
    <property type="match status" value="1"/>
</dbReference>
<feature type="region of interest" description="Disordered" evidence="3">
    <location>
        <begin position="289"/>
        <end position="339"/>
    </location>
</feature>
<evidence type="ECO:0000256" key="3">
    <source>
        <dbReference type="SAM" id="MobiDB-lite"/>
    </source>
</evidence>
<feature type="domain" description="Ketoreductase" evidence="4">
    <location>
        <begin position="8"/>
        <end position="187"/>
    </location>
</feature>
<evidence type="ECO:0000256" key="2">
    <source>
        <dbReference type="ARBA" id="ARBA00023002"/>
    </source>
</evidence>
<reference evidence="5" key="1">
    <citation type="submission" date="2022-12" db="EMBL/GenBank/DDBJ databases">
        <authorList>
            <person name="Deng Y."/>
            <person name="Zhang Y.-Q."/>
        </authorList>
    </citation>
    <scope>NUCLEOTIDE SEQUENCE</scope>
    <source>
        <strain evidence="5">CPCC 205372</strain>
    </source>
</reference>
<dbReference type="PANTHER" id="PTHR44196">
    <property type="entry name" value="DEHYDROGENASE/REDUCTASE SDR FAMILY MEMBER 7B"/>
    <property type="match status" value="1"/>
</dbReference>
<gene>
    <name evidence="5" type="ORF">O6P37_19875</name>
</gene>
<dbReference type="Pfam" id="PF00106">
    <property type="entry name" value="adh_short"/>
    <property type="match status" value="1"/>
</dbReference>
<dbReference type="Proteomes" id="UP001142153">
    <property type="component" value="Unassembled WGS sequence"/>
</dbReference>
<protein>
    <submittedName>
        <fullName evidence="5">Short-chain dehydrogenase/reductase</fullName>
    </submittedName>
</protein>
<comment type="similarity">
    <text evidence="1">Belongs to the short-chain dehydrogenases/reductases (SDR) family.</text>
</comment>
<evidence type="ECO:0000313" key="5">
    <source>
        <dbReference type="EMBL" id="MCZ8381132.1"/>
    </source>
</evidence>
<proteinExistence type="inferred from homology"/>
<accession>A0ABT4PX45</accession>
<dbReference type="SMART" id="SM00822">
    <property type="entry name" value="PKS_KR"/>
    <property type="match status" value="1"/>
</dbReference>
<organism evidence="5 6">
    <name type="scientific">Mycobacterium hippophais</name>
    <dbReference type="NCBI Taxonomy" id="3016340"/>
    <lineage>
        <taxon>Bacteria</taxon>
        <taxon>Bacillati</taxon>
        <taxon>Actinomycetota</taxon>
        <taxon>Actinomycetes</taxon>
        <taxon>Mycobacteriales</taxon>
        <taxon>Mycobacteriaceae</taxon>
        <taxon>Mycobacterium</taxon>
    </lineage>
</organism>
<dbReference type="Gene3D" id="3.40.50.720">
    <property type="entry name" value="NAD(P)-binding Rossmann-like Domain"/>
    <property type="match status" value="1"/>
</dbReference>
<dbReference type="InterPro" id="IPR002347">
    <property type="entry name" value="SDR_fam"/>
</dbReference>
<dbReference type="RefSeq" id="WP_269895697.1">
    <property type="nucleotide sequence ID" value="NZ_JAPZPY010000010.1"/>
</dbReference>
<feature type="compositionally biased region" description="Low complexity" evidence="3">
    <location>
        <begin position="316"/>
        <end position="328"/>
    </location>
</feature>
<dbReference type="NCBIfam" id="NF004526">
    <property type="entry name" value="PRK05872.1"/>
    <property type="match status" value="1"/>
</dbReference>
<dbReference type="PANTHER" id="PTHR44196:SF1">
    <property type="entry name" value="DEHYDROGENASE_REDUCTASE SDR FAMILY MEMBER 7B"/>
    <property type="match status" value="1"/>
</dbReference>
<dbReference type="EMBL" id="JAPZPY010000010">
    <property type="protein sequence ID" value="MCZ8381132.1"/>
    <property type="molecule type" value="Genomic_DNA"/>
</dbReference>
<dbReference type="PRINTS" id="PR00081">
    <property type="entry name" value="GDHRDH"/>
</dbReference>
<dbReference type="PROSITE" id="PS00061">
    <property type="entry name" value="ADH_SHORT"/>
    <property type="match status" value="1"/>
</dbReference>
<evidence type="ECO:0000313" key="6">
    <source>
        <dbReference type="Proteomes" id="UP001142153"/>
    </source>
</evidence>
<dbReference type="InterPro" id="IPR020904">
    <property type="entry name" value="Sc_DH/Rdtase_CS"/>
</dbReference>
<keyword evidence="2" id="KW-0560">Oxidoreductase</keyword>
<dbReference type="InterPro" id="IPR057326">
    <property type="entry name" value="KR_dom"/>
</dbReference>
<keyword evidence="6" id="KW-1185">Reference proteome</keyword>
<name>A0ABT4PX45_9MYCO</name>
<dbReference type="CDD" id="cd05233">
    <property type="entry name" value="SDR_c"/>
    <property type="match status" value="1"/>
</dbReference>
<feature type="compositionally biased region" description="Pro residues" evidence="3">
    <location>
        <begin position="330"/>
        <end position="339"/>
    </location>
</feature>
<sequence length="339" mass="36038">MRRTLSGRRILITGAARGIGEKVARLAAARGARMALVGLEPDRLRTLSAELGAATVWREADVRDGAALQTAIDECADAMGGIDALVANAGVVGYGTVRQTDDTAFARVLDINVNGVFRTLKSSTPHLHRSRGHAVVVASAISFTPLAGLASYAASKAGVEMLALAYRQEVVHLGITVGLVHPSWIDTDLVRGVDADLPSFRELRSRLPYPGNVTTSVDDAAAAIVRGVHRRRRRVYVPRAVGVANWGKAAVNSPVAWPWVRRMSSDLMPTMEREVDELGRQDQPLLSVAAHGASSASTAQPNVLRRNASALPTQPSPSKSAAKAQSPSHTQPPPLDPTR</sequence>
<evidence type="ECO:0000256" key="1">
    <source>
        <dbReference type="ARBA" id="ARBA00006484"/>
    </source>
</evidence>
<comment type="caution">
    <text evidence="5">The sequence shown here is derived from an EMBL/GenBank/DDBJ whole genome shotgun (WGS) entry which is preliminary data.</text>
</comment>